<protein>
    <submittedName>
        <fullName evidence="3">Uncharacterized protein</fullName>
    </submittedName>
</protein>
<accession>A0A6J3LQ07</accession>
<reference evidence="3" key="1">
    <citation type="submission" date="2020-01" db="EMBL/GenBank/DDBJ databases">
        <authorList>
            <consortium name="DOE Joint Genome Institute"/>
            <person name="Haridas S."/>
            <person name="Albert R."/>
            <person name="Binder M."/>
            <person name="Bloem J."/>
            <person name="Labutti K."/>
            <person name="Salamov A."/>
            <person name="Andreopoulos B."/>
            <person name="Baker S.E."/>
            <person name="Barry K."/>
            <person name="Bills G."/>
            <person name="Bluhm B.H."/>
            <person name="Cannon C."/>
            <person name="Castanera R."/>
            <person name="Culley D.E."/>
            <person name="Daum C."/>
            <person name="Ezra D."/>
            <person name="Gonzalez J.B."/>
            <person name="Henrissat B."/>
            <person name="Kuo A."/>
            <person name="Liang C."/>
            <person name="Lipzen A."/>
            <person name="Lutzoni F."/>
            <person name="Magnuson J."/>
            <person name="Mondo S."/>
            <person name="Nolan M."/>
            <person name="Ohm R."/>
            <person name="Pangilinan J."/>
            <person name="Park H.-J."/>
            <person name="Ramirez L."/>
            <person name="Alfaro M."/>
            <person name="Sun H."/>
            <person name="Tritt A."/>
            <person name="Yoshinaga Y."/>
            <person name="Zwiers L.-H."/>
            <person name="Turgeon B.G."/>
            <person name="Goodwin S.B."/>
            <person name="Spatafora J.W."/>
            <person name="Crous P.W."/>
            <person name="Grigoriev I.V."/>
        </authorList>
    </citation>
    <scope>NUCLEOTIDE SEQUENCE</scope>
    <source>
        <strain evidence="3">CBS 342.82</strain>
    </source>
</reference>
<name>A0A6J3LQ07_9PEZI</name>
<reference evidence="3" key="3">
    <citation type="submission" date="2025-08" db="UniProtKB">
        <authorList>
            <consortium name="RefSeq"/>
        </authorList>
    </citation>
    <scope>IDENTIFICATION</scope>
    <source>
        <strain evidence="3">CBS 342.82</strain>
    </source>
</reference>
<dbReference type="Proteomes" id="UP000504637">
    <property type="component" value="Unplaced"/>
</dbReference>
<evidence type="ECO:0000256" key="1">
    <source>
        <dbReference type="SAM" id="MobiDB-lite"/>
    </source>
</evidence>
<sequence>MDVRSWLQHTVDRASPNAPELERPDTVKSPHTSPDRDVRHRQKYCSKRKREHRPLRSSRVQSHTHEFQESSDNNTSAVEERSITRSPSADNRNSEHASDSAIGAISLRGPYDRRARRKTRPDRYEPVPKQAPKAAVKKTERRSKRTGQKKRRAKDGARTRALVQSFEMRNGPKKKRLTLRTSDNLGIFRHGRASHQTSGGRAGCGSGPYFAITIH</sequence>
<feature type="compositionally biased region" description="Basic and acidic residues" evidence="1">
    <location>
        <begin position="20"/>
        <end position="38"/>
    </location>
</feature>
<feature type="compositionally biased region" description="Basic residues" evidence="1">
    <location>
        <begin position="39"/>
        <end position="56"/>
    </location>
</feature>
<gene>
    <name evidence="3" type="ORF">K489DRAFT_365584</name>
</gene>
<keyword evidence="2" id="KW-1185">Reference proteome</keyword>
<feature type="compositionally biased region" description="Basic residues" evidence="1">
    <location>
        <begin position="135"/>
        <end position="153"/>
    </location>
</feature>
<reference evidence="3" key="2">
    <citation type="submission" date="2020-04" db="EMBL/GenBank/DDBJ databases">
        <authorList>
            <consortium name="NCBI Genome Project"/>
        </authorList>
    </citation>
    <scope>NUCLEOTIDE SEQUENCE</scope>
    <source>
        <strain evidence="3">CBS 342.82</strain>
    </source>
</reference>
<dbReference type="RefSeq" id="XP_033454981.1">
    <property type="nucleotide sequence ID" value="XM_033602726.1"/>
</dbReference>
<organism evidence="3">
    <name type="scientific">Dissoconium aciculare CBS 342.82</name>
    <dbReference type="NCBI Taxonomy" id="1314786"/>
    <lineage>
        <taxon>Eukaryota</taxon>
        <taxon>Fungi</taxon>
        <taxon>Dikarya</taxon>
        <taxon>Ascomycota</taxon>
        <taxon>Pezizomycotina</taxon>
        <taxon>Dothideomycetes</taxon>
        <taxon>Dothideomycetidae</taxon>
        <taxon>Mycosphaerellales</taxon>
        <taxon>Dissoconiaceae</taxon>
        <taxon>Dissoconium</taxon>
    </lineage>
</organism>
<dbReference type="AlphaFoldDB" id="A0A6J3LQ07"/>
<dbReference type="OrthoDB" id="2537141at2759"/>
<proteinExistence type="predicted"/>
<evidence type="ECO:0000313" key="2">
    <source>
        <dbReference type="Proteomes" id="UP000504637"/>
    </source>
</evidence>
<feature type="region of interest" description="Disordered" evidence="1">
    <location>
        <begin position="1"/>
        <end position="159"/>
    </location>
</feature>
<evidence type="ECO:0000313" key="3">
    <source>
        <dbReference type="RefSeq" id="XP_033454981.1"/>
    </source>
</evidence>
<dbReference type="GeneID" id="54360526"/>